<dbReference type="InterPro" id="IPR007197">
    <property type="entry name" value="rSAM"/>
</dbReference>
<dbReference type="CDD" id="cd01335">
    <property type="entry name" value="Radical_SAM"/>
    <property type="match status" value="1"/>
</dbReference>
<dbReference type="GO" id="GO:0003824">
    <property type="term" value="F:catalytic activity"/>
    <property type="evidence" value="ECO:0007669"/>
    <property type="project" value="InterPro"/>
</dbReference>
<evidence type="ECO:0000313" key="2">
    <source>
        <dbReference type="EMBL" id="GBR74343.1"/>
    </source>
</evidence>
<sequence length="561" mass="63340">MTLDTQELKKILRAVRNPAQYIGQEENSIQKKDCAVSCCLCYPDKYEVGMSNLGLNILYFRGNALPEAAVERAFLPEDDMLAALQKKGWPLFALESRRPVKDFTAVGFTLQHELTYTNVLLFLDRAQIPLLARERGENSPLIFAGGPCAFNPEPLADFLDIALIGEGEELFEDFLRALAKPEFKKLPRSAKLEYLAALPRDGIYIPTLRNKTTKNYIKDLRQLNNPVKTIIPYIDTVHNRLVLEIMRGCLHGCRFCQAGFTWRPLRPRPLEAVLRDAESGLLESGYSEISLLSLTATDYPQIEELVCALNQKCVERKVNVSLPSLRTESISAKLLAETQKVRRSTVTIAPEAGTQRLRDIIHKEMTEANILQAARIAVDSGVRSLKLYFILGLPGETDADVLAIPALAEKVLDANRQTKNFTLTISASNFVPKAQTPFQWAAVNVPAEIKRKQNLIKQNLHSRRVQFRYHQAESSAIEAVLSRSGREIGAVILAAYRLGCRYDAWQEHFNYDLWLQALAQCGCKLENFWQAMDIDRELPWDNISTLVPKSYLLKEYKAADL</sequence>
<evidence type="ECO:0000259" key="1">
    <source>
        <dbReference type="PROSITE" id="PS51918"/>
    </source>
</evidence>
<dbReference type="SUPFAM" id="SSF102114">
    <property type="entry name" value="Radical SAM enzymes"/>
    <property type="match status" value="1"/>
</dbReference>
<gene>
    <name evidence="2" type="ORF">NO1_1537</name>
</gene>
<protein>
    <submittedName>
        <fullName evidence="2">B12-binding domain-containing radical SAM protein</fullName>
    </submittedName>
</protein>
<keyword evidence="3" id="KW-1185">Reference proteome</keyword>
<dbReference type="InterPro" id="IPR058240">
    <property type="entry name" value="rSAM_sf"/>
</dbReference>
<dbReference type="AlphaFoldDB" id="A0A388TBY8"/>
<reference evidence="2 3" key="1">
    <citation type="journal article" date="2019" name="ISME J.">
        <title>Genome analyses of uncultured TG2/ZB3 bacteria in 'Margulisbacteria' specifically attached to ectosymbiotic spirochetes of protists in the termite gut.</title>
        <authorList>
            <person name="Utami Y.D."/>
            <person name="Kuwahara H."/>
            <person name="Igai K."/>
            <person name="Murakami T."/>
            <person name="Sugaya K."/>
            <person name="Morikawa T."/>
            <person name="Nagura Y."/>
            <person name="Yuki M."/>
            <person name="Deevong P."/>
            <person name="Inoue T."/>
            <person name="Kihara K."/>
            <person name="Lo N."/>
            <person name="Yamada A."/>
            <person name="Ohkuma M."/>
            <person name="Hongoh Y."/>
        </authorList>
    </citation>
    <scope>NUCLEOTIDE SEQUENCE [LARGE SCALE GENOMIC DNA]</scope>
    <source>
        <strain evidence="2">NkOx7-01</strain>
    </source>
</reference>
<name>A0A388TBY8_TERA1</name>
<dbReference type="GO" id="GO:0051536">
    <property type="term" value="F:iron-sulfur cluster binding"/>
    <property type="evidence" value="ECO:0007669"/>
    <property type="project" value="InterPro"/>
</dbReference>
<dbReference type="SMART" id="SM00729">
    <property type="entry name" value="Elp3"/>
    <property type="match status" value="1"/>
</dbReference>
<dbReference type="PANTHER" id="PTHR42731">
    <property type="entry name" value="SLL1084 PROTEIN"/>
    <property type="match status" value="1"/>
</dbReference>
<dbReference type="InterPro" id="IPR023404">
    <property type="entry name" value="rSAM_horseshoe"/>
</dbReference>
<accession>A0A388TBY8</accession>
<dbReference type="SFLD" id="SFLDS00029">
    <property type="entry name" value="Radical_SAM"/>
    <property type="match status" value="1"/>
</dbReference>
<comment type="caution">
    <text evidence="2">The sequence shown here is derived from an EMBL/GenBank/DDBJ whole genome shotgun (WGS) entry which is preliminary data.</text>
</comment>
<dbReference type="EMBL" id="BGZN01000041">
    <property type="protein sequence ID" value="GBR74343.1"/>
    <property type="molecule type" value="Genomic_DNA"/>
</dbReference>
<dbReference type="PROSITE" id="PS51918">
    <property type="entry name" value="RADICAL_SAM"/>
    <property type="match status" value="1"/>
</dbReference>
<organism evidence="2 3">
    <name type="scientific">Termititenax aidoneus</name>
    <dbReference type="NCBI Taxonomy" id="2218524"/>
    <lineage>
        <taxon>Bacteria</taxon>
        <taxon>Bacillati</taxon>
        <taxon>Candidatus Margulisiibacteriota</taxon>
        <taxon>Candidatus Termititenacia</taxon>
        <taxon>Candidatus Termititenacales</taxon>
        <taxon>Candidatus Termititenacaceae</taxon>
        <taxon>Candidatus Termititenax</taxon>
    </lineage>
</organism>
<dbReference type="Gene3D" id="3.80.30.20">
    <property type="entry name" value="tm_1862 like domain"/>
    <property type="match status" value="1"/>
</dbReference>
<dbReference type="InterPro" id="IPR006638">
    <property type="entry name" value="Elp3/MiaA/NifB-like_rSAM"/>
</dbReference>
<proteinExistence type="predicted"/>
<dbReference type="Pfam" id="PF19864">
    <property type="entry name" value="Radical_SAM_N2"/>
    <property type="match status" value="1"/>
</dbReference>
<dbReference type="InterPro" id="IPR045784">
    <property type="entry name" value="Radical_SAM_N2"/>
</dbReference>
<dbReference type="Pfam" id="PF04055">
    <property type="entry name" value="Radical_SAM"/>
    <property type="match status" value="1"/>
</dbReference>
<evidence type="ECO:0000313" key="3">
    <source>
        <dbReference type="Proteomes" id="UP000269352"/>
    </source>
</evidence>
<dbReference type="PANTHER" id="PTHR42731:SF1">
    <property type="entry name" value="RADICAL SAM DOMAIN PROTEIN"/>
    <property type="match status" value="1"/>
</dbReference>
<dbReference type="SFLD" id="SFLDG01082">
    <property type="entry name" value="B12-binding_domain_containing"/>
    <property type="match status" value="1"/>
</dbReference>
<feature type="domain" description="Radical SAM core" evidence="1">
    <location>
        <begin position="235"/>
        <end position="468"/>
    </location>
</feature>
<dbReference type="Proteomes" id="UP000269352">
    <property type="component" value="Unassembled WGS sequence"/>
</dbReference>